<sequence>RHSHSETQDVEKNVDRDDKTEKIKDVSPTKPCKTETSQSCNQKTSSTDEKPVSTTTEEIKSDNVETNEAEKTEEKPEEEKSTETESSKDAEVQDKASDAEAATASPKSDIEKEQKDSIILPNQESPVRKRSLSAEKSEILELHAEESRCETSEGNQGLVATLNTENKIFPNSTEEKISTINSEDNVIPDNNEDKVTPKNSEDNETPNNAEIIKSPIKNDIEHDKSIEKELTTTPDSTQDGASKTETVSQINKENSQTTPDIPNGEITPMVINRKRRWGSRPSKLTSQKSITISTDVLKEIIPDVKPAEFDEVIEEKKHKRIGVPEKIDRPILPKIIIDNTDNVEVSKKEKKIEDKVNENVKLKDSNLSSARKISIVKDHDSIIARPPSPPRHKQSSILYITNLVRPFTLPQLKNLLQRTGRIVDNGFWIDRIKSKCYVKYDIEDQAVETRHALHGVTWPVSNPKTLHVDFATEEDFDKAKANEESDNAKVSTIPGTVEDWLREQDMKREKGELEKPWERKTAMREWDVGKNEKSKEVIRPDKNLKEERPPEKRRHRTIERSPEP</sequence>
<evidence type="ECO:0000256" key="2">
    <source>
        <dbReference type="PROSITE-ProRule" id="PRU00176"/>
    </source>
</evidence>
<feature type="compositionally biased region" description="Basic and acidic residues" evidence="3">
    <location>
        <begin position="1"/>
        <end position="27"/>
    </location>
</feature>
<feature type="compositionally biased region" description="Basic and acidic residues" evidence="3">
    <location>
        <begin position="500"/>
        <end position="550"/>
    </location>
</feature>
<dbReference type="InterPro" id="IPR000504">
    <property type="entry name" value="RRM_dom"/>
</dbReference>
<organism evidence="5 6">
    <name type="scientific">Pararge aegeria aegeria</name>
    <dbReference type="NCBI Taxonomy" id="348720"/>
    <lineage>
        <taxon>Eukaryota</taxon>
        <taxon>Metazoa</taxon>
        <taxon>Ecdysozoa</taxon>
        <taxon>Arthropoda</taxon>
        <taxon>Hexapoda</taxon>
        <taxon>Insecta</taxon>
        <taxon>Pterygota</taxon>
        <taxon>Neoptera</taxon>
        <taxon>Endopterygota</taxon>
        <taxon>Lepidoptera</taxon>
        <taxon>Glossata</taxon>
        <taxon>Ditrysia</taxon>
        <taxon>Papilionoidea</taxon>
        <taxon>Nymphalidae</taxon>
        <taxon>Satyrinae</taxon>
        <taxon>Satyrini</taxon>
        <taxon>Parargina</taxon>
        <taxon>Pararge</taxon>
    </lineage>
</organism>
<feature type="compositionally biased region" description="Polar residues" evidence="3">
    <location>
        <begin position="34"/>
        <end position="45"/>
    </location>
</feature>
<comment type="caution">
    <text evidence="5">The sequence shown here is derived from an EMBL/GenBank/DDBJ whole genome shotgun (WGS) entry which is preliminary data.</text>
</comment>
<dbReference type="Gene3D" id="3.30.70.330">
    <property type="match status" value="1"/>
</dbReference>
<reference evidence="5" key="1">
    <citation type="submission" date="2022-03" db="EMBL/GenBank/DDBJ databases">
        <authorList>
            <person name="Lindestad O."/>
        </authorList>
    </citation>
    <scope>NUCLEOTIDE SEQUENCE</scope>
</reference>
<evidence type="ECO:0000313" key="5">
    <source>
        <dbReference type="EMBL" id="CAH2208270.1"/>
    </source>
</evidence>
<accession>A0A8S4QHA1</accession>
<dbReference type="OrthoDB" id="5348404at2759"/>
<evidence type="ECO:0000256" key="3">
    <source>
        <dbReference type="SAM" id="MobiDB-lite"/>
    </source>
</evidence>
<dbReference type="PANTHER" id="PTHR46589">
    <property type="entry name" value="APOPTOTIC CHROMATIN CONDENSATION INDUCER IN THE NUCLEUS"/>
    <property type="match status" value="1"/>
</dbReference>
<feature type="non-terminal residue" evidence="5">
    <location>
        <position position="1"/>
    </location>
</feature>
<feature type="compositionally biased region" description="Basic and acidic residues" evidence="3">
    <location>
        <begin position="132"/>
        <end position="151"/>
    </location>
</feature>
<feature type="non-terminal residue" evidence="5">
    <location>
        <position position="564"/>
    </location>
</feature>
<dbReference type="GO" id="GO:0008380">
    <property type="term" value="P:RNA splicing"/>
    <property type="evidence" value="ECO:0007669"/>
    <property type="project" value="TreeGrafter"/>
</dbReference>
<dbReference type="GO" id="GO:0003723">
    <property type="term" value="F:RNA binding"/>
    <property type="evidence" value="ECO:0007669"/>
    <property type="project" value="UniProtKB-UniRule"/>
</dbReference>
<feature type="region of interest" description="Disordered" evidence="3">
    <location>
        <begin position="1"/>
        <end position="266"/>
    </location>
</feature>
<dbReference type="Proteomes" id="UP000838756">
    <property type="component" value="Unassembled WGS sequence"/>
</dbReference>
<feature type="compositionally biased region" description="Polar residues" evidence="3">
    <location>
        <begin position="161"/>
        <end position="184"/>
    </location>
</feature>
<feature type="compositionally biased region" description="Basic and acidic residues" evidence="3">
    <location>
        <begin position="191"/>
        <end position="201"/>
    </location>
</feature>
<dbReference type="GO" id="GO:0061574">
    <property type="term" value="C:ASAP complex"/>
    <property type="evidence" value="ECO:0007669"/>
    <property type="project" value="TreeGrafter"/>
</dbReference>
<dbReference type="InterPro" id="IPR012677">
    <property type="entry name" value="Nucleotide-bd_a/b_plait_sf"/>
</dbReference>
<dbReference type="InterPro" id="IPR035979">
    <property type="entry name" value="RBD_domain_sf"/>
</dbReference>
<dbReference type="EMBL" id="CAKXAJ010002887">
    <property type="protein sequence ID" value="CAH2208270.1"/>
    <property type="molecule type" value="Genomic_DNA"/>
</dbReference>
<dbReference type="InterPro" id="IPR034257">
    <property type="entry name" value="Acinus_RRM"/>
</dbReference>
<feature type="compositionally biased region" description="Basic and acidic residues" evidence="3">
    <location>
        <begin position="216"/>
        <end position="230"/>
    </location>
</feature>
<evidence type="ECO:0000256" key="1">
    <source>
        <dbReference type="ARBA" id="ARBA00022884"/>
    </source>
</evidence>
<keyword evidence="6" id="KW-1185">Reference proteome</keyword>
<protein>
    <submittedName>
        <fullName evidence="5">Jg22347 protein</fullName>
    </submittedName>
</protein>
<dbReference type="AlphaFoldDB" id="A0A8S4QHA1"/>
<evidence type="ECO:0000313" key="6">
    <source>
        <dbReference type="Proteomes" id="UP000838756"/>
    </source>
</evidence>
<dbReference type="PROSITE" id="PS50102">
    <property type="entry name" value="RRM"/>
    <property type="match status" value="1"/>
</dbReference>
<feature type="domain" description="RRM" evidence="4">
    <location>
        <begin position="396"/>
        <end position="473"/>
    </location>
</feature>
<evidence type="ECO:0000259" key="4">
    <source>
        <dbReference type="PROSITE" id="PS50102"/>
    </source>
</evidence>
<dbReference type="CDD" id="cd12432">
    <property type="entry name" value="RRM_ACINU"/>
    <property type="match status" value="1"/>
</dbReference>
<keyword evidence="1 2" id="KW-0694">RNA-binding</keyword>
<feature type="compositionally biased region" description="Basic and acidic residues" evidence="3">
    <location>
        <begin position="46"/>
        <end position="98"/>
    </location>
</feature>
<gene>
    <name evidence="5" type="primary">jg22347</name>
    <name evidence="5" type="ORF">PAEG_LOCUS886</name>
</gene>
<dbReference type="PANTHER" id="PTHR46589:SF1">
    <property type="entry name" value="APOPTOTIC CHROMATIN CONDENSATION INDUCER IN THE NUCLEUS"/>
    <property type="match status" value="1"/>
</dbReference>
<name>A0A8S4QHA1_9NEOP</name>
<feature type="region of interest" description="Disordered" evidence="3">
    <location>
        <begin position="500"/>
        <end position="564"/>
    </location>
</feature>
<dbReference type="InterPro" id="IPR052793">
    <property type="entry name" value="EJC-associated_protein"/>
</dbReference>
<proteinExistence type="predicted"/>
<dbReference type="GO" id="GO:0071011">
    <property type="term" value="C:precatalytic spliceosome"/>
    <property type="evidence" value="ECO:0007669"/>
    <property type="project" value="TreeGrafter"/>
</dbReference>
<feature type="compositionally biased region" description="Polar residues" evidence="3">
    <location>
        <begin position="231"/>
        <end position="260"/>
    </location>
</feature>
<dbReference type="SUPFAM" id="SSF54928">
    <property type="entry name" value="RNA-binding domain, RBD"/>
    <property type="match status" value="1"/>
</dbReference>